<keyword evidence="4" id="KW-0539">Nucleus</keyword>
<evidence type="ECO:0000256" key="2">
    <source>
        <dbReference type="ARBA" id="ARBA00010727"/>
    </source>
</evidence>
<dbReference type="GO" id="GO:0003682">
    <property type="term" value="F:chromatin binding"/>
    <property type="evidence" value="ECO:0007669"/>
    <property type="project" value="TreeGrafter"/>
</dbReference>
<dbReference type="GO" id="GO:1902977">
    <property type="term" value="P:mitotic DNA replication preinitiation complex assembly"/>
    <property type="evidence" value="ECO:0007669"/>
    <property type="project" value="TreeGrafter"/>
</dbReference>
<dbReference type="GO" id="GO:0000727">
    <property type="term" value="P:double-strand break repair via break-induced replication"/>
    <property type="evidence" value="ECO:0007669"/>
    <property type="project" value="TreeGrafter"/>
</dbReference>
<organism evidence="7 8">
    <name type="scientific">Champsocephalus gunnari</name>
    <name type="common">Mackerel icefish</name>
    <dbReference type="NCBI Taxonomy" id="52237"/>
    <lineage>
        <taxon>Eukaryota</taxon>
        <taxon>Metazoa</taxon>
        <taxon>Chordata</taxon>
        <taxon>Craniata</taxon>
        <taxon>Vertebrata</taxon>
        <taxon>Euteleostomi</taxon>
        <taxon>Actinopterygii</taxon>
        <taxon>Neopterygii</taxon>
        <taxon>Teleostei</taxon>
        <taxon>Neoteleostei</taxon>
        <taxon>Acanthomorphata</taxon>
        <taxon>Eupercaria</taxon>
        <taxon>Perciformes</taxon>
        <taxon>Notothenioidei</taxon>
        <taxon>Channichthyidae</taxon>
        <taxon>Champsocephalus</taxon>
    </lineage>
</organism>
<keyword evidence="5" id="KW-0131">Cell cycle</keyword>
<dbReference type="GO" id="GO:0006270">
    <property type="term" value="P:DNA replication initiation"/>
    <property type="evidence" value="ECO:0007669"/>
    <property type="project" value="InterPro"/>
</dbReference>
<dbReference type="GO" id="GO:0031261">
    <property type="term" value="C:DNA replication preinitiation complex"/>
    <property type="evidence" value="ECO:0007669"/>
    <property type="project" value="TreeGrafter"/>
</dbReference>
<dbReference type="InterPro" id="IPR003874">
    <property type="entry name" value="CDC45"/>
</dbReference>
<dbReference type="Proteomes" id="UP001331515">
    <property type="component" value="Unassembled WGS sequence"/>
</dbReference>
<sequence length="569" mass="65774">MFITDIRKEFYEVVANQRVALLVASDIDALCACKIIQALFHCDQLQYTLIPVTAWQDLGTAFLEHKEQFKYFVLINCGANVDLLEMLQPDDDSVFFICDTHRPVDVVNVYNDSQIKLLIKQDDDLGVPSYDDIFRDEEDEEGADSGNESEDGSEPSGKRRRFDEGSIERRIDRQRAKREWETRRREILFDYEQYEYHGTSAAVMFFELAWVLTKDTKDMLWWAIIGLTDQWVHDKITHMKYVTDIATMQRHVSRHNHRNEDEENSLSIDCMRISFEYDLRLTLYQHWSLYESICNSCYTTCHFKLWTLNGQKKLQEFLADMGLPLKQVRQKFNSMDMAIKENLRDVIEESSNKYGMKDIRIQTFGVHFGFKNRFLAVDMVHATAALLESTEKDESNSDNFIKALDSLSRSNLERLHSGIDLAKKKLMAIQQTVASCICTNLILSQGPFLYCYLMEGTPDVKLFSRPMALTLLCKYLLKAFVSSTRNKRCKLLPLIMAAPKDLEKGTVIVLGIPPESETSDKKNFFGRAFEKAAESTSSRTLHDNFDTSIIELKTEDRSKFLDALITLLS</sequence>
<dbReference type="AlphaFoldDB" id="A0AAN8HXT3"/>
<name>A0AAN8HXT3_CHAGU</name>
<dbReference type="PANTHER" id="PTHR10507:SF0">
    <property type="entry name" value="CELL DIVISION CONTROL PROTEIN 45 HOMOLOG"/>
    <property type="match status" value="1"/>
</dbReference>
<feature type="compositionally biased region" description="Acidic residues" evidence="6">
    <location>
        <begin position="138"/>
        <end position="153"/>
    </location>
</feature>
<dbReference type="GO" id="GO:0003688">
    <property type="term" value="F:DNA replication origin binding"/>
    <property type="evidence" value="ECO:0007669"/>
    <property type="project" value="TreeGrafter"/>
</dbReference>
<evidence type="ECO:0000256" key="3">
    <source>
        <dbReference type="ARBA" id="ARBA00022705"/>
    </source>
</evidence>
<gene>
    <name evidence="7" type="ORF">CgunFtcFv8_004019</name>
</gene>
<feature type="region of interest" description="Disordered" evidence="6">
    <location>
        <begin position="138"/>
        <end position="165"/>
    </location>
</feature>
<reference evidence="7 8" key="1">
    <citation type="journal article" date="2023" name="Mol. Biol. Evol.">
        <title>Genomics of Secondarily Temperate Adaptation in the Only Non-Antarctic Icefish.</title>
        <authorList>
            <person name="Rivera-Colon A.G."/>
            <person name="Rayamajhi N."/>
            <person name="Minhas B.F."/>
            <person name="Madrigal G."/>
            <person name="Bilyk K.T."/>
            <person name="Yoon V."/>
            <person name="Hune M."/>
            <person name="Gregory S."/>
            <person name="Cheng C.H.C."/>
            <person name="Catchen J.M."/>
        </authorList>
    </citation>
    <scope>NUCLEOTIDE SEQUENCE [LARGE SCALE GENOMIC DNA]</scope>
    <source>
        <tissue evidence="7">White muscle</tissue>
    </source>
</reference>
<accession>A0AAN8HXT3</accession>
<keyword evidence="8" id="KW-1185">Reference proteome</keyword>
<evidence type="ECO:0000313" key="7">
    <source>
        <dbReference type="EMBL" id="KAK5932301.1"/>
    </source>
</evidence>
<dbReference type="GO" id="GO:0003697">
    <property type="term" value="F:single-stranded DNA binding"/>
    <property type="evidence" value="ECO:0007669"/>
    <property type="project" value="TreeGrafter"/>
</dbReference>
<evidence type="ECO:0000256" key="5">
    <source>
        <dbReference type="ARBA" id="ARBA00023306"/>
    </source>
</evidence>
<evidence type="ECO:0000256" key="6">
    <source>
        <dbReference type="SAM" id="MobiDB-lite"/>
    </source>
</evidence>
<comment type="subcellular location">
    <subcellularLocation>
        <location evidence="1">Nucleus</location>
    </subcellularLocation>
</comment>
<comment type="similarity">
    <text evidence="2">Belongs to the CDC45 family.</text>
</comment>
<dbReference type="EMBL" id="JAURVH010001515">
    <property type="protein sequence ID" value="KAK5932301.1"/>
    <property type="molecule type" value="Genomic_DNA"/>
</dbReference>
<evidence type="ECO:0000256" key="4">
    <source>
        <dbReference type="ARBA" id="ARBA00023242"/>
    </source>
</evidence>
<dbReference type="PANTHER" id="PTHR10507">
    <property type="entry name" value="CDC45-RELATED PROTEIN"/>
    <property type="match status" value="1"/>
</dbReference>
<keyword evidence="3" id="KW-0235">DNA replication</keyword>
<evidence type="ECO:0000313" key="8">
    <source>
        <dbReference type="Proteomes" id="UP001331515"/>
    </source>
</evidence>
<proteinExistence type="inferred from homology"/>
<dbReference type="Pfam" id="PF02724">
    <property type="entry name" value="CDC45"/>
    <property type="match status" value="1"/>
</dbReference>
<evidence type="ECO:0000256" key="1">
    <source>
        <dbReference type="ARBA" id="ARBA00004123"/>
    </source>
</evidence>
<comment type="caution">
    <text evidence="7">The sequence shown here is derived from an EMBL/GenBank/DDBJ whole genome shotgun (WGS) entry which is preliminary data.</text>
</comment>
<protein>
    <submittedName>
        <fullName evidence="7">Uncharacterized protein</fullName>
    </submittedName>
</protein>